<dbReference type="AlphaFoldDB" id="A0A7V6DQX9"/>
<organism evidence="2">
    <name type="scientific">Desulfobacca acetoxidans</name>
    <dbReference type="NCBI Taxonomy" id="60893"/>
    <lineage>
        <taxon>Bacteria</taxon>
        <taxon>Pseudomonadati</taxon>
        <taxon>Thermodesulfobacteriota</taxon>
        <taxon>Desulfobaccia</taxon>
        <taxon>Desulfobaccales</taxon>
        <taxon>Desulfobaccaceae</taxon>
        <taxon>Desulfobacca</taxon>
    </lineage>
</organism>
<evidence type="ECO:0000256" key="1">
    <source>
        <dbReference type="SAM" id="MobiDB-lite"/>
    </source>
</evidence>
<proteinExistence type="predicted"/>
<reference evidence="2" key="1">
    <citation type="journal article" date="2020" name="mSystems">
        <title>Genome- and Community-Level Interaction Insights into Carbon Utilization and Element Cycling Functions of Hydrothermarchaeota in Hydrothermal Sediment.</title>
        <authorList>
            <person name="Zhou Z."/>
            <person name="Liu Y."/>
            <person name="Xu W."/>
            <person name="Pan J."/>
            <person name="Luo Z.H."/>
            <person name="Li M."/>
        </authorList>
    </citation>
    <scope>NUCLEOTIDE SEQUENCE [LARGE SCALE GENOMIC DNA]</scope>
    <source>
        <strain evidence="2">SpSt-767</strain>
    </source>
</reference>
<evidence type="ECO:0000313" key="2">
    <source>
        <dbReference type="EMBL" id="HHS30689.1"/>
    </source>
</evidence>
<dbReference type="EMBL" id="DTGR01000207">
    <property type="protein sequence ID" value="HHS30689.1"/>
    <property type="molecule type" value="Genomic_DNA"/>
</dbReference>
<evidence type="ECO:0008006" key="3">
    <source>
        <dbReference type="Google" id="ProtNLM"/>
    </source>
</evidence>
<sequence length="542" mass="62238">MDAGVFPGPGGRRRGTWLKGTREKSKGERGRGPGMNLNKKLTKTAFRQKADRILMRLSMDVNPFWDDNQEKREQRLKKAAADPLFFCRTYLPHYFSHAPAPFHYELVRFMEERGEVVTPVVVAAPREFAKSTVCSFGYVLHQICFGKRHFIIIGSDTEDLASDLTGYLYMELLYNERLQKDFGELVRANKPVDDFITANGVRVKARGRGQRLRGLKHRQHRPDLIILDDMENDVNVRNSEIVQQILDWIVSAVYPSLDAGGTLMIIGTILLKHSALDIMLKSPDEPYCRFRRKIFRALQEDGSSLWEARHPAARLEMQKQLMGTVAFNREKMNEPTPIKGMFQEEWFRYYHPDTLKDKNLVVVGFFDPSLETGGTADYKAVVTVGYCPQEQVFYVLDAFIQKTTLEQTLQAVFNRHREHPYHVLGVEDNLFQRLLLKEFDRMGRELGIFLPMKGVTHRIAKETRVAVLSPMLERGKIRFIRGHSDQGRLIEQLLYFPSRNQHDDGPDALAAAVQLAQTMTVGEEPKKYESIRPRAFGGRGAF</sequence>
<dbReference type="InterPro" id="IPR027417">
    <property type="entry name" value="P-loop_NTPase"/>
</dbReference>
<feature type="region of interest" description="Disordered" evidence="1">
    <location>
        <begin position="1"/>
        <end position="36"/>
    </location>
</feature>
<gene>
    <name evidence="2" type="ORF">ENV52_13430</name>
</gene>
<dbReference type="Gene3D" id="3.30.420.240">
    <property type="match status" value="1"/>
</dbReference>
<dbReference type="InterPro" id="IPR006517">
    <property type="entry name" value="Phage_terminase_lsu-like_C"/>
</dbReference>
<dbReference type="Gene3D" id="3.40.50.300">
    <property type="entry name" value="P-loop containing nucleotide triphosphate hydrolases"/>
    <property type="match status" value="1"/>
</dbReference>
<dbReference type="NCBIfam" id="TIGR01630">
    <property type="entry name" value="psiM2_ORF9"/>
    <property type="match status" value="1"/>
</dbReference>
<protein>
    <recommendedName>
        <fullName evidence="3">Terminase large subunit gp17-like C-terminal domain-containing protein</fullName>
    </recommendedName>
</protein>
<feature type="compositionally biased region" description="Basic and acidic residues" evidence="1">
    <location>
        <begin position="20"/>
        <end position="31"/>
    </location>
</feature>
<accession>A0A7V6DQX9</accession>
<comment type="caution">
    <text evidence="2">The sequence shown here is derived from an EMBL/GenBank/DDBJ whole genome shotgun (WGS) entry which is preliminary data.</text>
</comment>
<name>A0A7V6DQX9_9BACT</name>